<keyword evidence="4 9" id="KW-0812">Transmembrane</keyword>
<feature type="transmembrane region" description="Helical" evidence="9">
    <location>
        <begin position="456"/>
        <end position="476"/>
    </location>
</feature>
<dbReference type="InterPro" id="IPR005828">
    <property type="entry name" value="MFS_sugar_transport-like"/>
</dbReference>
<dbReference type="Proteomes" id="UP001194468">
    <property type="component" value="Unassembled WGS sequence"/>
</dbReference>
<dbReference type="InterPro" id="IPR003663">
    <property type="entry name" value="Sugar/inositol_transpt"/>
</dbReference>
<comment type="caution">
    <text evidence="11">The sequence shown here is derived from an EMBL/GenBank/DDBJ whole genome shotgun (WGS) entry which is preliminary data.</text>
</comment>
<feature type="transmembrane region" description="Helical" evidence="9">
    <location>
        <begin position="109"/>
        <end position="128"/>
    </location>
</feature>
<feature type="transmembrane region" description="Helical" evidence="9">
    <location>
        <begin position="134"/>
        <end position="155"/>
    </location>
</feature>
<dbReference type="EMBL" id="WHUW01000002">
    <property type="protein sequence ID" value="KAF8450325.1"/>
    <property type="molecule type" value="Genomic_DNA"/>
</dbReference>
<keyword evidence="6 9" id="KW-0472">Membrane</keyword>
<comment type="catalytic activity">
    <reaction evidence="7">
        <text>myo-inositol(out) + H(+)(out) = myo-inositol(in) + H(+)(in)</text>
        <dbReference type="Rhea" id="RHEA:60364"/>
        <dbReference type="ChEBI" id="CHEBI:15378"/>
        <dbReference type="ChEBI" id="CHEBI:17268"/>
    </reaction>
</comment>
<feature type="domain" description="Major facilitator superfamily (MFS) profile" evidence="10">
    <location>
        <begin position="27"/>
        <end position="480"/>
    </location>
</feature>
<feature type="transmembrane region" description="Helical" evidence="9">
    <location>
        <begin position="167"/>
        <end position="192"/>
    </location>
</feature>
<feature type="transmembrane region" description="Helical" evidence="9">
    <location>
        <begin position="325"/>
        <end position="346"/>
    </location>
</feature>
<evidence type="ECO:0000256" key="5">
    <source>
        <dbReference type="ARBA" id="ARBA00022989"/>
    </source>
</evidence>
<dbReference type="Pfam" id="PF00083">
    <property type="entry name" value="Sugar_tr"/>
    <property type="match status" value="1"/>
</dbReference>
<evidence type="ECO:0000256" key="8">
    <source>
        <dbReference type="RuleBase" id="RU003346"/>
    </source>
</evidence>
<evidence type="ECO:0000256" key="6">
    <source>
        <dbReference type="ARBA" id="ARBA00023136"/>
    </source>
</evidence>
<reference evidence="11" key="1">
    <citation type="submission" date="2019-10" db="EMBL/GenBank/DDBJ databases">
        <authorList>
            <consortium name="DOE Joint Genome Institute"/>
            <person name="Kuo A."/>
            <person name="Miyauchi S."/>
            <person name="Kiss E."/>
            <person name="Drula E."/>
            <person name="Kohler A."/>
            <person name="Sanchez-Garcia M."/>
            <person name="Andreopoulos B."/>
            <person name="Barry K.W."/>
            <person name="Bonito G."/>
            <person name="Buee M."/>
            <person name="Carver A."/>
            <person name="Chen C."/>
            <person name="Cichocki N."/>
            <person name="Clum A."/>
            <person name="Culley D."/>
            <person name="Crous P.W."/>
            <person name="Fauchery L."/>
            <person name="Girlanda M."/>
            <person name="Hayes R."/>
            <person name="Keri Z."/>
            <person name="LaButti K."/>
            <person name="Lipzen A."/>
            <person name="Lombard V."/>
            <person name="Magnuson J."/>
            <person name="Maillard F."/>
            <person name="Morin E."/>
            <person name="Murat C."/>
            <person name="Nolan M."/>
            <person name="Ohm R."/>
            <person name="Pangilinan J."/>
            <person name="Pereira M."/>
            <person name="Perotto S."/>
            <person name="Peter M."/>
            <person name="Riley R."/>
            <person name="Sitrit Y."/>
            <person name="Stielow B."/>
            <person name="Szollosi G."/>
            <person name="Zifcakova L."/>
            <person name="Stursova M."/>
            <person name="Spatafora J.W."/>
            <person name="Tedersoo L."/>
            <person name="Vaario L.-M."/>
            <person name="Yamada A."/>
            <person name="Yan M."/>
            <person name="Wang P."/>
            <person name="Xu J."/>
            <person name="Bruns T."/>
            <person name="Baldrian P."/>
            <person name="Vilgalys R."/>
            <person name="Henrissat B."/>
            <person name="Grigoriev I.V."/>
            <person name="Hibbett D."/>
            <person name="Nagy L.G."/>
            <person name="Martin F.M."/>
        </authorList>
    </citation>
    <scope>NUCLEOTIDE SEQUENCE</scope>
    <source>
        <strain evidence="11">BED1</strain>
    </source>
</reference>
<feature type="transmembrane region" description="Helical" evidence="9">
    <location>
        <begin position="392"/>
        <end position="415"/>
    </location>
</feature>
<evidence type="ECO:0000256" key="3">
    <source>
        <dbReference type="ARBA" id="ARBA00022448"/>
    </source>
</evidence>
<evidence type="ECO:0000313" key="11">
    <source>
        <dbReference type="EMBL" id="KAF8450325.1"/>
    </source>
</evidence>
<evidence type="ECO:0000259" key="10">
    <source>
        <dbReference type="PROSITE" id="PS50850"/>
    </source>
</evidence>
<evidence type="ECO:0000256" key="4">
    <source>
        <dbReference type="ARBA" id="ARBA00022692"/>
    </source>
</evidence>
<sequence>MASSRVIAIYSARYPRWMVGKPLLYMSSALASLGDAMFGYGQGIIAAIQVQPSFIHRMFGSTVTMAQIQAGNTGVDPWVQAITVSCLNITAFFASFLAAYICDIMGRRMSVRLGAIMYLIAAFIQIFAPNLGTLIAGRSIQGIGVGILSMTVPILQCEIAPGHARGLFVCIEYICLNLGYALSAWVGYGFFFAMPSEISWRGPYVVQAVLAAILVVWTFILPETPRWLVANGFEEEGLQVLADLHAAGDTRRPNIVATYVEIIAAVDYERKMGQATWRQVFRQYTRRSIVGITCQMFAQLNGINAILYFLPSNLTRAGFSISRSLLYAGACALVYCSGTIPAMFLIDKWGRRTILLIGSVVLAASLSIVGGLQYYSNSLPEGPARIPVADGLFFGVCFYLFFFGATWGPGPWLLGAEIFPLRARAKGMSLSTGVNWLFNFIIAFITPPLFEVMNAGYYFLLVGFCIISFFVVWFVYPETAHKTLEELGEVFGDQAEAENSASETKVAAVSVLTARIDDSELTLRTSGDVADSVGSDKNLPAIREVEVVPRSRYVLP</sequence>
<feature type="transmembrane region" description="Helical" evidence="9">
    <location>
        <begin position="78"/>
        <end position="102"/>
    </location>
</feature>
<dbReference type="InterPro" id="IPR036259">
    <property type="entry name" value="MFS_trans_sf"/>
</dbReference>
<dbReference type="GO" id="GO:0005351">
    <property type="term" value="F:carbohydrate:proton symporter activity"/>
    <property type="evidence" value="ECO:0007669"/>
    <property type="project" value="TreeGrafter"/>
</dbReference>
<dbReference type="PROSITE" id="PS00217">
    <property type="entry name" value="SUGAR_TRANSPORT_2"/>
    <property type="match status" value="1"/>
</dbReference>
<keyword evidence="5 9" id="KW-1133">Transmembrane helix</keyword>
<dbReference type="SUPFAM" id="SSF103473">
    <property type="entry name" value="MFS general substrate transporter"/>
    <property type="match status" value="1"/>
</dbReference>
<dbReference type="PRINTS" id="PR00171">
    <property type="entry name" value="SUGRTRNSPORT"/>
</dbReference>
<dbReference type="GO" id="GO:0016020">
    <property type="term" value="C:membrane"/>
    <property type="evidence" value="ECO:0007669"/>
    <property type="project" value="UniProtKB-SubCell"/>
</dbReference>
<dbReference type="AlphaFoldDB" id="A0AAD4C638"/>
<keyword evidence="3 8" id="KW-0813">Transport</keyword>
<feature type="transmembrane region" description="Helical" evidence="9">
    <location>
        <begin position="288"/>
        <end position="310"/>
    </location>
</feature>
<evidence type="ECO:0000256" key="9">
    <source>
        <dbReference type="SAM" id="Phobius"/>
    </source>
</evidence>
<name>A0AAD4C638_BOLED</name>
<dbReference type="InterPro" id="IPR020846">
    <property type="entry name" value="MFS_dom"/>
</dbReference>
<keyword evidence="12" id="KW-1185">Reference proteome</keyword>
<feature type="transmembrane region" description="Helical" evidence="9">
    <location>
        <begin position="427"/>
        <end position="450"/>
    </location>
</feature>
<comment type="subcellular location">
    <subcellularLocation>
        <location evidence="1">Membrane</location>
        <topology evidence="1">Multi-pass membrane protein</topology>
    </subcellularLocation>
</comment>
<dbReference type="InterPro" id="IPR005829">
    <property type="entry name" value="Sugar_transporter_CS"/>
</dbReference>
<protein>
    <submittedName>
        <fullName evidence="11">General substrate transporter</fullName>
    </submittedName>
</protein>
<evidence type="ECO:0000313" key="12">
    <source>
        <dbReference type="Proteomes" id="UP001194468"/>
    </source>
</evidence>
<dbReference type="NCBIfam" id="TIGR00879">
    <property type="entry name" value="SP"/>
    <property type="match status" value="1"/>
</dbReference>
<feature type="transmembrane region" description="Helical" evidence="9">
    <location>
        <begin position="23"/>
        <end position="48"/>
    </location>
</feature>
<comment type="similarity">
    <text evidence="2 8">Belongs to the major facilitator superfamily. Sugar transporter (TC 2.A.1.1) family.</text>
</comment>
<reference evidence="11" key="2">
    <citation type="journal article" date="2020" name="Nat. Commun.">
        <title>Large-scale genome sequencing of mycorrhizal fungi provides insights into the early evolution of symbiotic traits.</title>
        <authorList>
            <person name="Miyauchi S."/>
            <person name="Kiss E."/>
            <person name="Kuo A."/>
            <person name="Drula E."/>
            <person name="Kohler A."/>
            <person name="Sanchez-Garcia M."/>
            <person name="Morin E."/>
            <person name="Andreopoulos B."/>
            <person name="Barry K.W."/>
            <person name="Bonito G."/>
            <person name="Buee M."/>
            <person name="Carver A."/>
            <person name="Chen C."/>
            <person name="Cichocki N."/>
            <person name="Clum A."/>
            <person name="Culley D."/>
            <person name="Crous P.W."/>
            <person name="Fauchery L."/>
            <person name="Girlanda M."/>
            <person name="Hayes R.D."/>
            <person name="Keri Z."/>
            <person name="LaButti K."/>
            <person name="Lipzen A."/>
            <person name="Lombard V."/>
            <person name="Magnuson J."/>
            <person name="Maillard F."/>
            <person name="Murat C."/>
            <person name="Nolan M."/>
            <person name="Ohm R.A."/>
            <person name="Pangilinan J."/>
            <person name="Pereira M.F."/>
            <person name="Perotto S."/>
            <person name="Peter M."/>
            <person name="Pfister S."/>
            <person name="Riley R."/>
            <person name="Sitrit Y."/>
            <person name="Stielow J.B."/>
            <person name="Szollosi G."/>
            <person name="Zifcakova L."/>
            <person name="Stursova M."/>
            <person name="Spatafora J.W."/>
            <person name="Tedersoo L."/>
            <person name="Vaario L.M."/>
            <person name="Yamada A."/>
            <person name="Yan M."/>
            <person name="Wang P."/>
            <person name="Xu J."/>
            <person name="Bruns T."/>
            <person name="Baldrian P."/>
            <person name="Vilgalys R."/>
            <person name="Dunand C."/>
            <person name="Henrissat B."/>
            <person name="Grigoriev I.V."/>
            <person name="Hibbett D."/>
            <person name="Nagy L.G."/>
            <person name="Martin F.M."/>
        </authorList>
    </citation>
    <scope>NUCLEOTIDE SEQUENCE</scope>
    <source>
        <strain evidence="11">BED1</strain>
    </source>
</reference>
<evidence type="ECO:0000256" key="2">
    <source>
        <dbReference type="ARBA" id="ARBA00010992"/>
    </source>
</evidence>
<feature type="transmembrane region" description="Helical" evidence="9">
    <location>
        <begin position="204"/>
        <end position="221"/>
    </location>
</feature>
<dbReference type="Gene3D" id="1.20.1250.20">
    <property type="entry name" value="MFS general substrate transporter like domains"/>
    <property type="match status" value="1"/>
</dbReference>
<proteinExistence type="inferred from homology"/>
<dbReference type="PROSITE" id="PS50850">
    <property type="entry name" value="MFS"/>
    <property type="match status" value="1"/>
</dbReference>
<feature type="transmembrane region" description="Helical" evidence="9">
    <location>
        <begin position="353"/>
        <end position="372"/>
    </location>
</feature>
<dbReference type="PROSITE" id="PS00216">
    <property type="entry name" value="SUGAR_TRANSPORT_1"/>
    <property type="match status" value="1"/>
</dbReference>
<dbReference type="InterPro" id="IPR050360">
    <property type="entry name" value="MFS_Sugar_Transporters"/>
</dbReference>
<gene>
    <name evidence="11" type="ORF">L210DRAFT_956742</name>
</gene>
<dbReference type="PANTHER" id="PTHR48022">
    <property type="entry name" value="PLASTIDIC GLUCOSE TRANSPORTER 4"/>
    <property type="match status" value="1"/>
</dbReference>
<accession>A0AAD4C638</accession>
<organism evidence="11 12">
    <name type="scientific">Boletus edulis BED1</name>
    <dbReference type="NCBI Taxonomy" id="1328754"/>
    <lineage>
        <taxon>Eukaryota</taxon>
        <taxon>Fungi</taxon>
        <taxon>Dikarya</taxon>
        <taxon>Basidiomycota</taxon>
        <taxon>Agaricomycotina</taxon>
        <taxon>Agaricomycetes</taxon>
        <taxon>Agaricomycetidae</taxon>
        <taxon>Boletales</taxon>
        <taxon>Boletineae</taxon>
        <taxon>Boletaceae</taxon>
        <taxon>Boletoideae</taxon>
        <taxon>Boletus</taxon>
    </lineage>
</organism>
<evidence type="ECO:0000256" key="1">
    <source>
        <dbReference type="ARBA" id="ARBA00004141"/>
    </source>
</evidence>
<dbReference type="FunFam" id="1.20.1250.20:FF:000134">
    <property type="entry name" value="MFS sugar transporter protein"/>
    <property type="match status" value="1"/>
</dbReference>
<dbReference type="PANTHER" id="PTHR48022:SF74">
    <property type="entry name" value="SUGAR TRANSPORTER, PUTATIVE (AFU_ORTHOLOGUE AFUA_8G02010)-RELATED"/>
    <property type="match status" value="1"/>
</dbReference>
<evidence type="ECO:0000256" key="7">
    <source>
        <dbReference type="ARBA" id="ARBA00049119"/>
    </source>
</evidence>